<sequence length="96" mass="11191">MTFTKTPPTTPGFYAWRESEKDLIQTIHIIPDNEKESSGRARIERYQSLRDAYGEWCRLVPAGEVEKAYQEGYGDRPLRRSNWNNSRAKRVAEGKE</sequence>
<protein>
    <submittedName>
        <fullName evidence="1">Uncharacterized protein</fullName>
    </submittedName>
</protein>
<gene>
    <name evidence="1" type="ORF">UFOVP1444_43</name>
    <name evidence="2" type="ORF">UFOVP1536_31</name>
</gene>
<name>A0A6J5SG26_9CAUD</name>
<evidence type="ECO:0000313" key="2">
    <source>
        <dbReference type="EMBL" id="CAB5227999.1"/>
    </source>
</evidence>
<dbReference type="EMBL" id="LR797393">
    <property type="protein sequence ID" value="CAB4212953.1"/>
    <property type="molecule type" value="Genomic_DNA"/>
</dbReference>
<evidence type="ECO:0000313" key="1">
    <source>
        <dbReference type="EMBL" id="CAB4212953.1"/>
    </source>
</evidence>
<dbReference type="EMBL" id="LR798382">
    <property type="protein sequence ID" value="CAB5227999.1"/>
    <property type="molecule type" value="Genomic_DNA"/>
</dbReference>
<accession>A0A6J5SG26</accession>
<organism evidence="1">
    <name type="scientific">uncultured Caudovirales phage</name>
    <dbReference type="NCBI Taxonomy" id="2100421"/>
    <lineage>
        <taxon>Viruses</taxon>
        <taxon>Duplodnaviria</taxon>
        <taxon>Heunggongvirae</taxon>
        <taxon>Uroviricota</taxon>
        <taxon>Caudoviricetes</taxon>
        <taxon>Peduoviridae</taxon>
        <taxon>Maltschvirus</taxon>
        <taxon>Maltschvirus maltsch</taxon>
    </lineage>
</organism>
<reference evidence="1" key="1">
    <citation type="submission" date="2020-05" db="EMBL/GenBank/DDBJ databases">
        <authorList>
            <person name="Chiriac C."/>
            <person name="Salcher M."/>
            <person name="Ghai R."/>
            <person name="Kavagutti S V."/>
        </authorList>
    </citation>
    <scope>NUCLEOTIDE SEQUENCE</scope>
</reference>
<proteinExistence type="predicted"/>